<gene>
    <name evidence="9" type="ORF">FNAPI_5491</name>
</gene>
<dbReference type="InterPro" id="IPR050987">
    <property type="entry name" value="AtrR-like"/>
</dbReference>
<dbReference type="InterPro" id="IPR007219">
    <property type="entry name" value="XnlR_reg_dom"/>
</dbReference>
<evidence type="ECO:0000313" key="9">
    <source>
        <dbReference type="EMBL" id="KAF5557278.1"/>
    </source>
</evidence>
<dbReference type="PROSITE" id="PS50048">
    <property type="entry name" value="ZN2_CY6_FUNGAL_2"/>
    <property type="match status" value="1"/>
</dbReference>
<dbReference type="Gene3D" id="2.60.120.590">
    <property type="entry name" value="Alpha-ketoglutarate-dependent dioxygenase AlkB-like"/>
    <property type="match status" value="1"/>
</dbReference>
<keyword evidence="5" id="KW-0804">Transcription</keyword>
<dbReference type="InterPro" id="IPR036864">
    <property type="entry name" value="Zn2-C6_fun-type_DNA-bd_sf"/>
</dbReference>
<dbReference type="SUPFAM" id="SSF51197">
    <property type="entry name" value="Clavaminate synthase-like"/>
    <property type="match status" value="1"/>
</dbReference>
<evidence type="ECO:0000313" key="10">
    <source>
        <dbReference type="Proteomes" id="UP000574317"/>
    </source>
</evidence>
<evidence type="ECO:0000256" key="1">
    <source>
        <dbReference type="ARBA" id="ARBA00004123"/>
    </source>
</evidence>
<dbReference type="Gene3D" id="4.10.240.10">
    <property type="entry name" value="Zn(2)-C6 fungal-type DNA-binding domain"/>
    <property type="match status" value="1"/>
</dbReference>
<dbReference type="Proteomes" id="UP000574317">
    <property type="component" value="Unassembled WGS sequence"/>
</dbReference>
<keyword evidence="6" id="KW-0539">Nucleus</keyword>
<evidence type="ECO:0000259" key="7">
    <source>
        <dbReference type="PROSITE" id="PS50048"/>
    </source>
</evidence>
<evidence type="ECO:0000259" key="8">
    <source>
        <dbReference type="PROSITE" id="PS51471"/>
    </source>
</evidence>
<name>A0A8H5JL13_9HYPO</name>
<evidence type="ECO:0000256" key="6">
    <source>
        <dbReference type="ARBA" id="ARBA00023242"/>
    </source>
</evidence>
<evidence type="ECO:0000256" key="4">
    <source>
        <dbReference type="ARBA" id="ARBA00023125"/>
    </source>
</evidence>
<dbReference type="CDD" id="cd00067">
    <property type="entry name" value="GAL4"/>
    <property type="match status" value="1"/>
</dbReference>
<dbReference type="EMBL" id="JAAOAO010000200">
    <property type="protein sequence ID" value="KAF5557278.1"/>
    <property type="molecule type" value="Genomic_DNA"/>
</dbReference>
<dbReference type="InterPro" id="IPR037151">
    <property type="entry name" value="AlkB-like_sf"/>
</dbReference>
<dbReference type="AlphaFoldDB" id="A0A8H5JL13"/>
<dbReference type="GO" id="GO:0006351">
    <property type="term" value="P:DNA-templated transcription"/>
    <property type="evidence" value="ECO:0007669"/>
    <property type="project" value="InterPro"/>
</dbReference>
<sequence>MSSSSNLDPEKERQRFRVIRRKICEPCHDRKSYCDGKDPPCSSCKSNGIECQYNMYILRVEDAPEPASRGANETESSRFDGRVEIADGTSDRILTFEELRNELKDFGTYERKKRRSEEDDVDMVGAEDEPFNFNTVTEIIPREGYHLGTSDMEVEDSKYQEDDEDHEGPRSAISARLASLASLRNSHHYPPSVSGLPSHYDQYDQDTIINTYFEGVNQAYPLFTEQDYEDFHDHCREQGSTKNEWCAIYVMLALSLRIAPKDDYPGDDEKFISSACAYVDRHLYMLSTDTGLQIVLGIALYFMTTSNLQRAGFMHAIAVKLVYRLEYHKMFGESAKHVWIAYIIDRDLSLLTGEPYLMQEHDIDPSVEDLPEEGEGTLYNYENMCSDKDDCRFEIFKFRARLATIQGKIFDLVYSVRASQLSFDQKETVADRLDEMLEKWVESIPEQFKSDAHPIFMGGQKNIFKQLHVTYYHCIFSVRKATLRNLEWVNRLLNFDETHKPSDSDTPLLPSNWSGLVTAARKCLDIVNKVESREKTFHWSCTHATQAAMTILAANNITLSEHDLHDSIDKDQQRLHIAHGQVSDRLYEDPTGSTERLFNTCGELIIKAQGSLRRFNESRALKMEELPIKPSGIFMQHDFITPEHEQKLIHIFENELEWPNRGGRLSLHYGYTFSYKTFGIDEETPFKPFPEWLVPLLPTTEGRPPDQVCLQQYAPGTGIPPHVDTHGPFDQLYSLSLGSPLFMQFANKETGEKIEVDLLPRSMMQMSGDSRLHWTHGIKSRKTDTLPDGTVRLRQIRWSLTYRWLREGAECECGNEKLCDTAQRRKGIEREYRWKQYEEDAKAPQS</sequence>
<keyword evidence="10" id="KW-1185">Reference proteome</keyword>
<dbReference type="Pfam" id="PF13532">
    <property type="entry name" value="2OG-FeII_Oxy_2"/>
    <property type="match status" value="1"/>
</dbReference>
<feature type="domain" description="Zn(2)-C6 fungal-type" evidence="7">
    <location>
        <begin position="23"/>
        <end position="53"/>
    </location>
</feature>
<dbReference type="GO" id="GO:0005634">
    <property type="term" value="C:nucleus"/>
    <property type="evidence" value="ECO:0007669"/>
    <property type="project" value="UniProtKB-SubCell"/>
</dbReference>
<dbReference type="Pfam" id="PF00172">
    <property type="entry name" value="Zn_clus"/>
    <property type="match status" value="1"/>
</dbReference>
<dbReference type="PANTHER" id="PTHR46910:SF37">
    <property type="entry name" value="ZN(II)2CYS6 TRANSCRIPTION FACTOR (EUROFUNG)"/>
    <property type="match status" value="1"/>
</dbReference>
<comment type="subcellular location">
    <subcellularLocation>
        <location evidence="1">Nucleus</location>
    </subcellularLocation>
</comment>
<dbReference type="InterPro" id="IPR027450">
    <property type="entry name" value="AlkB-like"/>
</dbReference>
<dbReference type="InterPro" id="IPR001138">
    <property type="entry name" value="Zn2Cys6_DnaBD"/>
</dbReference>
<accession>A0A8H5JL13</accession>
<organism evidence="9 10">
    <name type="scientific">Fusarium napiforme</name>
    <dbReference type="NCBI Taxonomy" id="42672"/>
    <lineage>
        <taxon>Eukaryota</taxon>
        <taxon>Fungi</taxon>
        <taxon>Dikarya</taxon>
        <taxon>Ascomycota</taxon>
        <taxon>Pezizomycotina</taxon>
        <taxon>Sordariomycetes</taxon>
        <taxon>Hypocreomycetidae</taxon>
        <taxon>Hypocreales</taxon>
        <taxon>Nectriaceae</taxon>
        <taxon>Fusarium</taxon>
        <taxon>Fusarium fujikuroi species complex</taxon>
    </lineage>
</organism>
<feature type="domain" description="Fe2OG dioxygenase" evidence="8">
    <location>
        <begin position="704"/>
        <end position="806"/>
    </location>
</feature>
<dbReference type="SMART" id="SM00906">
    <property type="entry name" value="Fungal_trans"/>
    <property type="match status" value="1"/>
</dbReference>
<dbReference type="CDD" id="cd12148">
    <property type="entry name" value="fungal_TF_MHR"/>
    <property type="match status" value="1"/>
</dbReference>
<dbReference type="PANTHER" id="PTHR46910">
    <property type="entry name" value="TRANSCRIPTION FACTOR PDR1"/>
    <property type="match status" value="1"/>
</dbReference>
<evidence type="ECO:0000256" key="5">
    <source>
        <dbReference type="ARBA" id="ARBA00023163"/>
    </source>
</evidence>
<proteinExistence type="predicted"/>
<evidence type="ECO:0000256" key="3">
    <source>
        <dbReference type="ARBA" id="ARBA00023015"/>
    </source>
</evidence>
<keyword evidence="4" id="KW-0238">DNA-binding</keyword>
<keyword evidence="2" id="KW-0479">Metal-binding</keyword>
<evidence type="ECO:0000256" key="2">
    <source>
        <dbReference type="ARBA" id="ARBA00022723"/>
    </source>
</evidence>
<keyword evidence="3" id="KW-0805">Transcription regulation</keyword>
<dbReference type="SUPFAM" id="SSF57701">
    <property type="entry name" value="Zn2/Cys6 DNA-binding domain"/>
    <property type="match status" value="1"/>
</dbReference>
<dbReference type="GO" id="GO:0008270">
    <property type="term" value="F:zinc ion binding"/>
    <property type="evidence" value="ECO:0007669"/>
    <property type="project" value="InterPro"/>
</dbReference>
<dbReference type="InterPro" id="IPR005123">
    <property type="entry name" value="Oxoglu/Fe-dep_dioxygenase_dom"/>
</dbReference>
<comment type="caution">
    <text evidence="9">The sequence shown here is derived from an EMBL/GenBank/DDBJ whole genome shotgun (WGS) entry which is preliminary data.</text>
</comment>
<dbReference type="GO" id="GO:0003677">
    <property type="term" value="F:DNA binding"/>
    <property type="evidence" value="ECO:0007669"/>
    <property type="project" value="UniProtKB-KW"/>
</dbReference>
<dbReference type="PROSITE" id="PS51471">
    <property type="entry name" value="FE2OG_OXY"/>
    <property type="match status" value="1"/>
</dbReference>
<dbReference type="GO" id="GO:0000981">
    <property type="term" value="F:DNA-binding transcription factor activity, RNA polymerase II-specific"/>
    <property type="evidence" value="ECO:0007669"/>
    <property type="project" value="InterPro"/>
</dbReference>
<dbReference type="Pfam" id="PF04082">
    <property type="entry name" value="Fungal_trans"/>
    <property type="match status" value="1"/>
</dbReference>
<protein>
    <submittedName>
        <fullName evidence="9">Alkylated DNA repair alkB like 8</fullName>
    </submittedName>
</protein>
<reference evidence="9 10" key="1">
    <citation type="submission" date="2020-05" db="EMBL/GenBank/DDBJ databases">
        <title>Identification and distribution of gene clusters putatively required for synthesis of sphingolipid metabolism inhibitors in phylogenetically diverse species of the filamentous fungus Fusarium.</title>
        <authorList>
            <person name="Kim H.-S."/>
            <person name="Busman M."/>
            <person name="Brown D.W."/>
            <person name="Divon H."/>
            <person name="Uhlig S."/>
            <person name="Proctor R.H."/>
        </authorList>
    </citation>
    <scope>NUCLEOTIDE SEQUENCE [LARGE SCALE GENOMIC DNA]</scope>
    <source>
        <strain evidence="9 10">NRRL 25196</strain>
    </source>
</reference>